<name>A0AAU9DRW8_9LACO</name>
<organism evidence="1 2">
    <name type="scientific">Xylocopilactobacillus apicola</name>
    <dbReference type="NCBI Taxonomy" id="2932184"/>
    <lineage>
        <taxon>Bacteria</taxon>
        <taxon>Bacillati</taxon>
        <taxon>Bacillota</taxon>
        <taxon>Bacilli</taxon>
        <taxon>Lactobacillales</taxon>
        <taxon>Lactobacillaceae</taxon>
        <taxon>Xylocopilactobacillus</taxon>
    </lineage>
</organism>
<evidence type="ECO:0000313" key="2">
    <source>
        <dbReference type="Proteomes" id="UP001321861"/>
    </source>
</evidence>
<dbReference type="RefSeq" id="WP_317634565.1">
    <property type="nucleotide sequence ID" value="NZ_AP026802.1"/>
</dbReference>
<sequence length="73" mass="8207">MTIGRCLVVTSSTIKELSLGNAKGLSVDKIRVPVSRNFDFLPFLGRYFRTNFIFECQTKIGIMLITQTVFSGE</sequence>
<proteinExistence type="predicted"/>
<dbReference type="AlphaFoldDB" id="A0AAU9DRW8"/>
<keyword evidence="2" id="KW-1185">Reference proteome</keyword>
<dbReference type="KEGG" id="xap:XA3_11700"/>
<accession>A0AAU9DRW8</accession>
<gene>
    <name evidence="1" type="ORF">XA3_11700</name>
</gene>
<dbReference type="EMBL" id="AP026802">
    <property type="protein sequence ID" value="BDR58729.1"/>
    <property type="molecule type" value="Genomic_DNA"/>
</dbReference>
<dbReference type="Proteomes" id="UP001321861">
    <property type="component" value="Chromosome"/>
</dbReference>
<reference evidence="1 2" key="1">
    <citation type="journal article" date="2023" name="Microbiol. Spectr.">
        <title>Symbiosis of Carpenter Bees with Uncharacterized Lactic Acid Bacteria Showing NAD Auxotrophy.</title>
        <authorList>
            <person name="Kawasaki S."/>
            <person name="Ozawa K."/>
            <person name="Mori T."/>
            <person name="Yamamoto A."/>
            <person name="Ito M."/>
            <person name="Ohkuma M."/>
            <person name="Sakamoto M."/>
            <person name="Matsutani M."/>
        </authorList>
    </citation>
    <scope>NUCLEOTIDE SEQUENCE [LARGE SCALE GENOMIC DNA]</scope>
    <source>
        <strain evidence="1 2">XA3</strain>
    </source>
</reference>
<evidence type="ECO:0000313" key="1">
    <source>
        <dbReference type="EMBL" id="BDR58729.1"/>
    </source>
</evidence>
<protein>
    <submittedName>
        <fullName evidence="1">Uncharacterized protein</fullName>
    </submittedName>
</protein>